<protein>
    <recommendedName>
        <fullName evidence="8">Dynein axonemal assembly factor 1 homolog</fullName>
    </recommendedName>
</protein>
<dbReference type="Proteomes" id="UP001487740">
    <property type="component" value="Unassembled WGS sequence"/>
</dbReference>
<dbReference type="EMBL" id="JARAKH010000024">
    <property type="protein sequence ID" value="KAK8391621.1"/>
    <property type="molecule type" value="Genomic_DNA"/>
</dbReference>
<evidence type="ECO:0000256" key="1">
    <source>
        <dbReference type="ARBA" id="ARBA00003843"/>
    </source>
</evidence>
<feature type="compositionally biased region" description="Basic and acidic residues" evidence="9">
    <location>
        <begin position="527"/>
        <end position="549"/>
    </location>
</feature>
<sequence>MATCQQERVAAGPSTHLHKHTTWPAAGQTGESTGPISAPTYLKGDKRTQLKREYARFRTGADKTGHSEGRRGMVGVNRETLWAWLGHPDAVRGKRDAKANRRRRRRGKRSPASEAAGGSEEDKGEEEGDDGEREMLEEDGEAQQGEESEDEEERKWRDSYLARVTHLHLQNKGITHLEDVGACGGALVAYLQHNHLTRLINLRHLRHLQELYLQDNDITRLEGLRELCNLRRLLVSGNRVGVVEGLPRGLTELHVQDQRLPLGDALILDPHALGRCAGQERAKPSSESFLSVSTRPCCLLPYFFTQDTLRVLDVRGNRLTEMGAVGLLGRLQVLRAAHNDLSSLSHLGTVLGRLTHLKHLHLIGNPVTAHRRYRPAAILAASPTLETLDDKPVTAHNRDFLVQADRYRAARRETSQQPPAAPSTSGSKVSAPIQPEPHLLFIPVTPADLAHEAPATGPRFVLGALRRPEFDLILRRAERRRERLRGSSKPSRDPETSEWPGVGPIAHHDSSGDDLSDAGLPEGASRGVDKWSRESCGHPEGTHAEKSVWFEDEDLSPEELPRLVPRPYWRNKPPVPRGTSSVPVAN</sequence>
<reference evidence="10 11" key="1">
    <citation type="submission" date="2023-03" db="EMBL/GenBank/DDBJ databases">
        <title>High-quality genome of Scylla paramamosain provides insights in environmental adaptation.</title>
        <authorList>
            <person name="Zhang L."/>
        </authorList>
    </citation>
    <scope>NUCLEOTIDE SEQUENCE [LARGE SCALE GENOMIC DNA]</scope>
    <source>
        <strain evidence="10">LZ_2023a</strain>
        <tissue evidence="10">Muscle</tissue>
    </source>
</reference>
<dbReference type="Gene3D" id="3.80.10.10">
    <property type="entry name" value="Ribonuclease Inhibitor"/>
    <property type="match status" value="2"/>
</dbReference>
<keyword evidence="7" id="KW-0966">Cell projection</keyword>
<dbReference type="InterPro" id="IPR001611">
    <property type="entry name" value="Leu-rich_rpt"/>
</dbReference>
<comment type="subcellular location">
    <subcellularLocation>
        <location evidence="2">Cell projection</location>
        <location evidence="2">Cilium</location>
    </subcellularLocation>
</comment>
<comment type="similarity">
    <text evidence="3">Belongs to the DNAAF1 family.</text>
</comment>
<evidence type="ECO:0000256" key="5">
    <source>
        <dbReference type="ARBA" id="ARBA00022737"/>
    </source>
</evidence>
<keyword evidence="5" id="KW-0677">Repeat</keyword>
<evidence type="ECO:0000256" key="6">
    <source>
        <dbReference type="ARBA" id="ARBA00023069"/>
    </source>
</evidence>
<gene>
    <name evidence="10" type="ORF">O3P69_017273</name>
</gene>
<proteinExistence type="inferred from homology"/>
<evidence type="ECO:0000256" key="8">
    <source>
        <dbReference type="ARBA" id="ARBA00024433"/>
    </source>
</evidence>
<evidence type="ECO:0000256" key="3">
    <source>
        <dbReference type="ARBA" id="ARBA00006453"/>
    </source>
</evidence>
<accession>A0AAW0TVN2</accession>
<evidence type="ECO:0000256" key="2">
    <source>
        <dbReference type="ARBA" id="ARBA00004138"/>
    </source>
</evidence>
<feature type="region of interest" description="Disordered" evidence="9">
    <location>
        <begin position="92"/>
        <end position="155"/>
    </location>
</feature>
<dbReference type="AlphaFoldDB" id="A0AAW0TVN2"/>
<dbReference type="SUPFAM" id="SSF52058">
    <property type="entry name" value="L domain-like"/>
    <property type="match status" value="1"/>
</dbReference>
<comment type="function">
    <text evidence="1">Cilium-specific protein required for cilia structures.</text>
</comment>
<feature type="compositionally biased region" description="Polar residues" evidence="9">
    <location>
        <begin position="415"/>
        <end position="428"/>
    </location>
</feature>
<evidence type="ECO:0000313" key="11">
    <source>
        <dbReference type="Proteomes" id="UP001487740"/>
    </source>
</evidence>
<feature type="region of interest" description="Disordered" evidence="9">
    <location>
        <begin position="409"/>
        <end position="433"/>
    </location>
</feature>
<evidence type="ECO:0000256" key="9">
    <source>
        <dbReference type="SAM" id="MobiDB-lite"/>
    </source>
</evidence>
<dbReference type="PANTHER" id="PTHR45973">
    <property type="entry name" value="PROTEIN PHOSPHATASE 1 REGULATORY SUBUNIT SDS22-RELATED"/>
    <property type="match status" value="1"/>
</dbReference>
<dbReference type="PROSITE" id="PS51450">
    <property type="entry name" value="LRR"/>
    <property type="match status" value="1"/>
</dbReference>
<feature type="region of interest" description="Disordered" evidence="9">
    <location>
        <begin position="1"/>
        <end position="49"/>
    </location>
</feature>
<feature type="compositionally biased region" description="Basic residues" evidence="9">
    <location>
        <begin position="100"/>
        <end position="109"/>
    </location>
</feature>
<dbReference type="InterPro" id="IPR032675">
    <property type="entry name" value="LRR_dom_sf"/>
</dbReference>
<evidence type="ECO:0000256" key="7">
    <source>
        <dbReference type="ARBA" id="ARBA00023273"/>
    </source>
</evidence>
<dbReference type="PANTHER" id="PTHR45973:SF9">
    <property type="entry name" value="LEUCINE-RICH REPEAT-CONTAINING PROTEIN 46"/>
    <property type="match status" value="1"/>
</dbReference>
<feature type="compositionally biased region" description="Basic and acidic residues" evidence="9">
    <location>
        <begin position="481"/>
        <end position="495"/>
    </location>
</feature>
<name>A0AAW0TVN2_SCYPA</name>
<dbReference type="SMART" id="SM00368">
    <property type="entry name" value="LRR_RI"/>
    <property type="match status" value="2"/>
</dbReference>
<dbReference type="GO" id="GO:0005929">
    <property type="term" value="C:cilium"/>
    <property type="evidence" value="ECO:0007669"/>
    <property type="project" value="UniProtKB-SubCell"/>
</dbReference>
<dbReference type="InterPro" id="IPR050576">
    <property type="entry name" value="Cilia_flagella_integrity"/>
</dbReference>
<evidence type="ECO:0000313" key="10">
    <source>
        <dbReference type="EMBL" id="KAK8391621.1"/>
    </source>
</evidence>
<keyword evidence="4" id="KW-0433">Leucine-rich repeat</keyword>
<feature type="compositionally biased region" description="Acidic residues" evidence="9">
    <location>
        <begin position="122"/>
        <end position="152"/>
    </location>
</feature>
<keyword evidence="11" id="KW-1185">Reference proteome</keyword>
<feature type="region of interest" description="Disordered" evidence="9">
    <location>
        <begin position="481"/>
        <end position="586"/>
    </location>
</feature>
<comment type="caution">
    <text evidence="10">The sequence shown here is derived from an EMBL/GenBank/DDBJ whole genome shotgun (WGS) entry which is preliminary data.</text>
</comment>
<organism evidence="10 11">
    <name type="scientific">Scylla paramamosain</name>
    <name type="common">Mud crab</name>
    <dbReference type="NCBI Taxonomy" id="85552"/>
    <lineage>
        <taxon>Eukaryota</taxon>
        <taxon>Metazoa</taxon>
        <taxon>Ecdysozoa</taxon>
        <taxon>Arthropoda</taxon>
        <taxon>Crustacea</taxon>
        <taxon>Multicrustacea</taxon>
        <taxon>Malacostraca</taxon>
        <taxon>Eumalacostraca</taxon>
        <taxon>Eucarida</taxon>
        <taxon>Decapoda</taxon>
        <taxon>Pleocyemata</taxon>
        <taxon>Brachyura</taxon>
        <taxon>Eubrachyura</taxon>
        <taxon>Portunoidea</taxon>
        <taxon>Portunidae</taxon>
        <taxon>Portuninae</taxon>
        <taxon>Scylla</taxon>
    </lineage>
</organism>
<evidence type="ECO:0000256" key="4">
    <source>
        <dbReference type="ARBA" id="ARBA00022614"/>
    </source>
</evidence>
<keyword evidence="6" id="KW-0969">Cilium</keyword>
<dbReference type="CDD" id="cd21340">
    <property type="entry name" value="PPP1R42"/>
    <property type="match status" value="1"/>
</dbReference>